<proteinExistence type="predicted"/>
<keyword evidence="1" id="KW-0808">Transferase</keyword>
<dbReference type="AlphaFoldDB" id="A0A934PRF1"/>
<dbReference type="SUPFAM" id="SSF53335">
    <property type="entry name" value="S-adenosyl-L-methionine-dependent methyltransferases"/>
    <property type="match status" value="1"/>
</dbReference>
<dbReference type="GO" id="GO:0032259">
    <property type="term" value="P:methylation"/>
    <property type="evidence" value="ECO:0007669"/>
    <property type="project" value="UniProtKB-KW"/>
</dbReference>
<keyword evidence="1" id="KW-0489">Methyltransferase</keyword>
<dbReference type="InterPro" id="IPR029063">
    <property type="entry name" value="SAM-dependent_MTases_sf"/>
</dbReference>
<accession>A0A934PRF1</accession>
<evidence type="ECO:0000313" key="2">
    <source>
        <dbReference type="Proteomes" id="UP000613193"/>
    </source>
</evidence>
<dbReference type="Gene3D" id="3.40.50.150">
    <property type="entry name" value="Vaccinia Virus protein VP39"/>
    <property type="match status" value="1"/>
</dbReference>
<dbReference type="Proteomes" id="UP000613193">
    <property type="component" value="Unassembled WGS sequence"/>
</dbReference>
<comment type="caution">
    <text evidence="1">The sequence shown here is derived from an EMBL/GenBank/DDBJ whole genome shotgun (WGS) entry which is preliminary data.</text>
</comment>
<dbReference type="RefSeq" id="WP_200063511.1">
    <property type="nucleotide sequence ID" value="NZ_JAEHFW010000001.1"/>
</dbReference>
<name>A0A934PRF1_9SPHI</name>
<evidence type="ECO:0000313" key="1">
    <source>
        <dbReference type="EMBL" id="MBK0378060.1"/>
    </source>
</evidence>
<protein>
    <submittedName>
        <fullName evidence="1">FkbM family methyltransferase</fullName>
    </submittedName>
</protein>
<gene>
    <name evidence="1" type="ORF">I5M19_01975</name>
</gene>
<dbReference type="EMBL" id="JAEHFW010000001">
    <property type="protein sequence ID" value="MBK0378060.1"/>
    <property type="molecule type" value="Genomic_DNA"/>
</dbReference>
<sequence>MSTFSSLIKVLFKPAHLRALLSYDNKGYLTDVGWFKAFDSHSPVDKDGNPIPWVTYSFIDFIKERLGKQHTVFEFGSGNSTFFYAKYAGVVVSVEHDKAWFDKISGNKPENSEMIYTELIRGGDYCQMPIKLEEKFDIIIVDGRDRVNCCKQAVEALSPTGVVVLDDSEREVYREGVTFLLNKGFKHLSFSGISPGLFYRKSTSVFYKADNCLGI</sequence>
<organism evidence="1 2">
    <name type="scientific">Mucilaginibacter segetis</name>
    <dbReference type="NCBI Taxonomy" id="2793071"/>
    <lineage>
        <taxon>Bacteria</taxon>
        <taxon>Pseudomonadati</taxon>
        <taxon>Bacteroidota</taxon>
        <taxon>Sphingobacteriia</taxon>
        <taxon>Sphingobacteriales</taxon>
        <taxon>Sphingobacteriaceae</taxon>
        <taxon>Mucilaginibacter</taxon>
    </lineage>
</organism>
<dbReference type="GO" id="GO:0008168">
    <property type="term" value="F:methyltransferase activity"/>
    <property type="evidence" value="ECO:0007669"/>
    <property type="project" value="UniProtKB-KW"/>
</dbReference>
<keyword evidence="2" id="KW-1185">Reference proteome</keyword>
<reference evidence="1" key="1">
    <citation type="submission" date="2020-12" db="EMBL/GenBank/DDBJ databases">
        <title>Bacterial novel species Mucilaginibacter sp. SD-g isolated from soil.</title>
        <authorList>
            <person name="Jung H.-Y."/>
        </authorList>
    </citation>
    <scope>NUCLEOTIDE SEQUENCE</scope>
    <source>
        <strain evidence="1">SD-g</strain>
    </source>
</reference>